<feature type="chain" id="PRO_5028069840" description="Fimbrial protein" evidence="1">
    <location>
        <begin position="20"/>
        <end position="160"/>
    </location>
</feature>
<evidence type="ECO:0000256" key="1">
    <source>
        <dbReference type="SAM" id="SignalP"/>
    </source>
</evidence>
<feature type="signal peptide" evidence="1">
    <location>
        <begin position="1"/>
        <end position="19"/>
    </location>
</feature>
<sequence length="160" mass="16188">MKKTLIAAIVGLTCLQANATVTSSVATDAAVPNTHVEETKLHFAATNNTATVHPAITYSVATSVASGAHDAGRPVQIASVVIPKGVTKIGLSTPVITGVNADHAAVSVILTQTNTAGDINKLGAAGDEGDTVMIGFLAKDNTLWSPGLTSADTVMTMYSS</sequence>
<evidence type="ECO:0008006" key="3">
    <source>
        <dbReference type="Google" id="ProtNLM"/>
    </source>
</evidence>
<comment type="caution">
    <text evidence="2">The sequence shown here is derived from an EMBL/GenBank/DDBJ whole genome shotgun (WGS) entry which is preliminary data.</text>
</comment>
<evidence type="ECO:0000313" key="2">
    <source>
        <dbReference type="EMBL" id="HAF2529863.1"/>
    </source>
</evidence>
<reference evidence="2" key="1">
    <citation type="journal article" date="2018" name="Genome Biol.">
        <title>SKESA: strategic k-mer extension for scrupulous assemblies.</title>
        <authorList>
            <person name="Souvorov A."/>
            <person name="Agarwala R."/>
            <person name="Lipman D.J."/>
        </authorList>
    </citation>
    <scope>NUCLEOTIDE SEQUENCE</scope>
    <source>
        <strain evidence="2">MA.04ba 6789-3</strain>
    </source>
</reference>
<gene>
    <name evidence="2" type="ORF">G9E92_004973</name>
</gene>
<keyword evidence="1" id="KW-0732">Signal</keyword>
<name>A0A744J3G5_SALER</name>
<dbReference type="AlphaFoldDB" id="A0A744J3G5"/>
<accession>A0A744J3G5</accession>
<reference evidence="2" key="2">
    <citation type="submission" date="2020-02" db="EMBL/GenBank/DDBJ databases">
        <authorList>
            <consortium name="NCBI Pathogen Detection Project"/>
        </authorList>
    </citation>
    <scope>NUCLEOTIDE SEQUENCE</scope>
    <source>
        <strain evidence="2">MA.04ba 6789-3</strain>
    </source>
</reference>
<organism evidence="2">
    <name type="scientific">Salmonella enterica</name>
    <name type="common">Salmonella choleraesuis</name>
    <dbReference type="NCBI Taxonomy" id="28901"/>
    <lineage>
        <taxon>Bacteria</taxon>
        <taxon>Pseudomonadati</taxon>
        <taxon>Pseudomonadota</taxon>
        <taxon>Gammaproteobacteria</taxon>
        <taxon>Enterobacterales</taxon>
        <taxon>Enterobacteriaceae</taxon>
        <taxon>Salmonella</taxon>
    </lineage>
</organism>
<dbReference type="EMBL" id="DAAUQW010000024">
    <property type="protein sequence ID" value="HAF2529863.1"/>
    <property type="molecule type" value="Genomic_DNA"/>
</dbReference>
<proteinExistence type="predicted"/>
<protein>
    <recommendedName>
        <fullName evidence="3">Fimbrial protein</fullName>
    </recommendedName>
</protein>